<accession>A0ABP7NXS3</accession>
<protein>
    <recommendedName>
        <fullName evidence="3">PLAT domain-containing protein</fullName>
    </recommendedName>
</protein>
<dbReference type="Gene3D" id="2.60.60.20">
    <property type="entry name" value="PLAT/LH2 domain"/>
    <property type="match status" value="1"/>
</dbReference>
<gene>
    <name evidence="1" type="ORF">GCM10022384_06830</name>
</gene>
<dbReference type="EMBL" id="BAABCQ010000008">
    <property type="protein sequence ID" value="GAA3956274.1"/>
    <property type="molecule type" value="Genomic_DNA"/>
</dbReference>
<dbReference type="SUPFAM" id="SSF49723">
    <property type="entry name" value="Lipase/lipooxygenase domain (PLAT/LH2 domain)"/>
    <property type="match status" value="1"/>
</dbReference>
<dbReference type="Proteomes" id="UP001500034">
    <property type="component" value="Unassembled WGS sequence"/>
</dbReference>
<organism evidence="1 2">
    <name type="scientific">Streptomyces marokkonensis</name>
    <dbReference type="NCBI Taxonomy" id="324855"/>
    <lineage>
        <taxon>Bacteria</taxon>
        <taxon>Bacillati</taxon>
        <taxon>Actinomycetota</taxon>
        <taxon>Actinomycetes</taxon>
        <taxon>Kitasatosporales</taxon>
        <taxon>Streptomycetaceae</taxon>
        <taxon>Streptomyces</taxon>
    </lineage>
</organism>
<dbReference type="InterPro" id="IPR036392">
    <property type="entry name" value="PLAT/LH2_dom_sf"/>
</dbReference>
<keyword evidence="2" id="KW-1185">Reference proteome</keyword>
<sequence>MTDITKLSVQLYTASDAGAGTDGFVYIGIAGREFHVDASRNDFEAGDQFTYIFGDGANVLDDARNDPRLPRLDTDDADRYPVYVRFSGKDNDDDWCLEGVTVTVNPGGSGTRTYDNPRLVGTGNDQKIWLGKRFGNTVQLRRV</sequence>
<evidence type="ECO:0000313" key="2">
    <source>
        <dbReference type="Proteomes" id="UP001500034"/>
    </source>
</evidence>
<comment type="caution">
    <text evidence="1">The sequence shown here is derived from an EMBL/GenBank/DDBJ whole genome shotgun (WGS) entry which is preliminary data.</text>
</comment>
<dbReference type="RefSeq" id="WP_345589006.1">
    <property type="nucleotide sequence ID" value="NZ_BAABCQ010000008.1"/>
</dbReference>
<evidence type="ECO:0008006" key="3">
    <source>
        <dbReference type="Google" id="ProtNLM"/>
    </source>
</evidence>
<name>A0ABP7NXS3_9ACTN</name>
<proteinExistence type="predicted"/>
<reference evidence="2" key="1">
    <citation type="journal article" date="2019" name="Int. J. Syst. Evol. Microbiol.">
        <title>The Global Catalogue of Microorganisms (GCM) 10K type strain sequencing project: providing services to taxonomists for standard genome sequencing and annotation.</title>
        <authorList>
            <consortium name="The Broad Institute Genomics Platform"/>
            <consortium name="The Broad Institute Genome Sequencing Center for Infectious Disease"/>
            <person name="Wu L."/>
            <person name="Ma J."/>
        </authorList>
    </citation>
    <scope>NUCLEOTIDE SEQUENCE [LARGE SCALE GENOMIC DNA]</scope>
    <source>
        <strain evidence="2">JCM 17027</strain>
    </source>
</reference>
<evidence type="ECO:0000313" key="1">
    <source>
        <dbReference type="EMBL" id="GAA3956274.1"/>
    </source>
</evidence>